<evidence type="ECO:0000259" key="2">
    <source>
        <dbReference type="Pfam" id="PF26130"/>
    </source>
</evidence>
<evidence type="ECO:0000313" key="3">
    <source>
        <dbReference type="EMBL" id="CAL1401847.1"/>
    </source>
</evidence>
<protein>
    <recommendedName>
        <fullName evidence="2">PB1-like domain-containing protein</fullName>
    </recommendedName>
</protein>
<name>A0AAV2FUZ8_9ROSI</name>
<feature type="compositionally biased region" description="Acidic residues" evidence="1">
    <location>
        <begin position="134"/>
        <end position="157"/>
    </location>
</feature>
<keyword evidence="4" id="KW-1185">Reference proteome</keyword>
<feature type="region of interest" description="Disordered" evidence="1">
    <location>
        <begin position="100"/>
        <end position="157"/>
    </location>
</feature>
<dbReference type="InterPro" id="IPR058594">
    <property type="entry name" value="PB1-like_dom_pln"/>
</dbReference>
<evidence type="ECO:0000313" key="4">
    <source>
        <dbReference type="Proteomes" id="UP001497516"/>
    </source>
</evidence>
<dbReference type="Proteomes" id="UP001497516">
    <property type="component" value="Chromosome 7"/>
</dbReference>
<dbReference type="Pfam" id="PF26130">
    <property type="entry name" value="PB1-like"/>
    <property type="match status" value="1"/>
</dbReference>
<sequence>MHYDGENLLYRSGGTKYWDWVDTDKMSMLDLDDMLAEMGHPLHGLGWYWRVTRDPLRLPNLKVLKHDNHLLEMGQLINKKSRVVDAYLLDHNYVEQLSERVGGGQPEYETSQMAKSVQSEGQRSRVRRDRVKDFEEEGGDSLEDTDSDDASFIDSENDLDDKEDDLVFDQYIEDEFRAGRLGGHSEINDEDSDSEYMDPDNLHHLVEEGEEDEVQYPQFNVEANMKTLYSSYHRHSSHFWSLRRLFDIMLSRIKGI</sequence>
<proteinExistence type="predicted"/>
<dbReference type="AlphaFoldDB" id="A0AAV2FUZ8"/>
<gene>
    <name evidence="3" type="ORF">LTRI10_LOCUS41885</name>
</gene>
<feature type="compositionally biased region" description="Polar residues" evidence="1">
    <location>
        <begin position="108"/>
        <end position="121"/>
    </location>
</feature>
<organism evidence="3 4">
    <name type="scientific">Linum trigynum</name>
    <dbReference type="NCBI Taxonomy" id="586398"/>
    <lineage>
        <taxon>Eukaryota</taxon>
        <taxon>Viridiplantae</taxon>
        <taxon>Streptophyta</taxon>
        <taxon>Embryophyta</taxon>
        <taxon>Tracheophyta</taxon>
        <taxon>Spermatophyta</taxon>
        <taxon>Magnoliopsida</taxon>
        <taxon>eudicotyledons</taxon>
        <taxon>Gunneridae</taxon>
        <taxon>Pentapetalae</taxon>
        <taxon>rosids</taxon>
        <taxon>fabids</taxon>
        <taxon>Malpighiales</taxon>
        <taxon>Linaceae</taxon>
        <taxon>Linum</taxon>
    </lineage>
</organism>
<feature type="domain" description="PB1-like" evidence="2">
    <location>
        <begin position="4"/>
        <end position="88"/>
    </location>
</feature>
<accession>A0AAV2FUZ8</accession>
<dbReference type="EMBL" id="OZ034820">
    <property type="protein sequence ID" value="CAL1401847.1"/>
    <property type="molecule type" value="Genomic_DNA"/>
</dbReference>
<evidence type="ECO:0000256" key="1">
    <source>
        <dbReference type="SAM" id="MobiDB-lite"/>
    </source>
</evidence>
<reference evidence="3 4" key="1">
    <citation type="submission" date="2024-04" db="EMBL/GenBank/DDBJ databases">
        <authorList>
            <person name="Fracassetti M."/>
        </authorList>
    </citation>
    <scope>NUCLEOTIDE SEQUENCE [LARGE SCALE GENOMIC DNA]</scope>
</reference>